<sequence>MVTPVVANGRRGTGLGGGLLEIPKEEDAVISTSPKPVPHQQDHWNIKDDKYRDSVLKVANHSWKNFKKSLRRKFLKTGRNPCDVYPYLDHKAWAEFCVNKTTKEFLKKSDEGKKNALLATNLARLGARGYRSMRDPWKIEGKDPGELSKIFGLKDPRARDFLLARRVKGANGRKIIPTYLQPLADEIIEKDNQVSEGLWVPGPGEDVLTAVLGPEHPGRTRGVGHTIGLKQTIAGISGRKRKSRISEDIDFEQKKADFDEIYKEKVRLIDAHFDERKRIFIAEIEEMKSKHNDIQMKSNHTDIHDGSLSLRSGKSAYGSVPCLDEFDDIQLPAPCDLLAVEGDYKFPCAKGMVHSIGNGLCHFVPVKADYVKVHVDQVSKTFVNFPLPLPNEEMKEPKEC</sequence>
<evidence type="ECO:0000313" key="3">
    <source>
        <dbReference type="Proteomes" id="UP001172457"/>
    </source>
</evidence>
<name>A0AA38TKH3_9ASTR</name>
<gene>
    <name evidence="2" type="ORF">OSB04_011079</name>
</gene>
<dbReference type="EMBL" id="JARYMX010000003">
    <property type="protein sequence ID" value="KAJ9556465.1"/>
    <property type="molecule type" value="Genomic_DNA"/>
</dbReference>
<dbReference type="AlphaFoldDB" id="A0AA38TKH3"/>
<dbReference type="InterPro" id="IPR058352">
    <property type="entry name" value="DUF8039"/>
</dbReference>
<accession>A0AA38TKH3</accession>
<protein>
    <recommendedName>
        <fullName evidence="1">DUF8039 domain-containing protein</fullName>
    </recommendedName>
</protein>
<proteinExistence type="predicted"/>
<organism evidence="2 3">
    <name type="scientific">Centaurea solstitialis</name>
    <name type="common">yellow star-thistle</name>
    <dbReference type="NCBI Taxonomy" id="347529"/>
    <lineage>
        <taxon>Eukaryota</taxon>
        <taxon>Viridiplantae</taxon>
        <taxon>Streptophyta</taxon>
        <taxon>Embryophyta</taxon>
        <taxon>Tracheophyta</taxon>
        <taxon>Spermatophyta</taxon>
        <taxon>Magnoliopsida</taxon>
        <taxon>eudicotyledons</taxon>
        <taxon>Gunneridae</taxon>
        <taxon>Pentapetalae</taxon>
        <taxon>asterids</taxon>
        <taxon>campanulids</taxon>
        <taxon>Asterales</taxon>
        <taxon>Asteraceae</taxon>
        <taxon>Carduoideae</taxon>
        <taxon>Cardueae</taxon>
        <taxon>Centaureinae</taxon>
        <taxon>Centaurea</taxon>
    </lineage>
</organism>
<reference evidence="2" key="1">
    <citation type="submission" date="2023-03" db="EMBL/GenBank/DDBJ databases">
        <title>Chromosome-scale reference genome and RAD-based genetic map of yellow starthistle (Centaurea solstitialis) reveal putative structural variation and QTLs associated with invader traits.</title>
        <authorList>
            <person name="Reatini B."/>
            <person name="Cang F.A."/>
            <person name="Jiang Q."/>
            <person name="Mckibben M.T.W."/>
            <person name="Barker M.S."/>
            <person name="Rieseberg L.H."/>
            <person name="Dlugosch K.M."/>
        </authorList>
    </citation>
    <scope>NUCLEOTIDE SEQUENCE</scope>
    <source>
        <strain evidence="2">CAN-66</strain>
        <tissue evidence="2">Leaf</tissue>
    </source>
</reference>
<evidence type="ECO:0000259" key="1">
    <source>
        <dbReference type="Pfam" id="PF26133"/>
    </source>
</evidence>
<dbReference type="PANTHER" id="PTHR33018">
    <property type="entry name" value="OS10G0338966 PROTEIN-RELATED"/>
    <property type="match status" value="1"/>
</dbReference>
<keyword evidence="3" id="KW-1185">Reference proteome</keyword>
<evidence type="ECO:0000313" key="2">
    <source>
        <dbReference type="EMBL" id="KAJ9556465.1"/>
    </source>
</evidence>
<dbReference type="Proteomes" id="UP001172457">
    <property type="component" value="Chromosome 3"/>
</dbReference>
<comment type="caution">
    <text evidence="2">The sequence shown here is derived from an EMBL/GenBank/DDBJ whole genome shotgun (WGS) entry which is preliminary data.</text>
</comment>
<dbReference type="PANTHER" id="PTHR33018:SF37">
    <property type="entry name" value="TRANSPOSASE TNP1_EN_SPM-LIKE DOMAIN-CONTAINING PROTEIN"/>
    <property type="match status" value="1"/>
</dbReference>
<dbReference type="Pfam" id="PF26133">
    <property type="entry name" value="DUF8039"/>
    <property type="match status" value="1"/>
</dbReference>
<feature type="domain" description="DUF8039" evidence="1">
    <location>
        <begin position="325"/>
        <end position="395"/>
    </location>
</feature>